<name>A0A382T2Z9_9ZZZZ</name>
<organism evidence="2">
    <name type="scientific">marine metagenome</name>
    <dbReference type="NCBI Taxonomy" id="408172"/>
    <lineage>
        <taxon>unclassified sequences</taxon>
        <taxon>metagenomes</taxon>
        <taxon>ecological metagenomes</taxon>
    </lineage>
</organism>
<dbReference type="EMBL" id="UINC01133117">
    <property type="protein sequence ID" value="SVD15857.1"/>
    <property type="molecule type" value="Genomic_DNA"/>
</dbReference>
<accession>A0A382T2Z9</accession>
<dbReference type="AlphaFoldDB" id="A0A382T2Z9"/>
<evidence type="ECO:0000256" key="1">
    <source>
        <dbReference type="SAM" id="MobiDB-lite"/>
    </source>
</evidence>
<proteinExistence type="predicted"/>
<feature type="non-terminal residue" evidence="2">
    <location>
        <position position="1"/>
    </location>
</feature>
<reference evidence="2" key="1">
    <citation type="submission" date="2018-05" db="EMBL/GenBank/DDBJ databases">
        <authorList>
            <person name="Lanie J.A."/>
            <person name="Ng W.-L."/>
            <person name="Kazmierczak K.M."/>
            <person name="Andrzejewski T.M."/>
            <person name="Davidsen T.M."/>
            <person name="Wayne K.J."/>
            <person name="Tettelin H."/>
            <person name="Glass J.I."/>
            <person name="Rusch D."/>
            <person name="Podicherti R."/>
            <person name="Tsui H.-C.T."/>
            <person name="Winkler M.E."/>
        </authorList>
    </citation>
    <scope>NUCLEOTIDE SEQUENCE</scope>
</reference>
<gene>
    <name evidence="2" type="ORF">METZ01_LOCUS368711</name>
</gene>
<protein>
    <submittedName>
        <fullName evidence="2">Uncharacterized protein</fullName>
    </submittedName>
</protein>
<feature type="non-terminal residue" evidence="2">
    <location>
        <position position="118"/>
    </location>
</feature>
<feature type="region of interest" description="Disordered" evidence="1">
    <location>
        <begin position="87"/>
        <end position="118"/>
    </location>
</feature>
<feature type="compositionally biased region" description="Polar residues" evidence="1">
    <location>
        <begin position="101"/>
        <end position="118"/>
    </location>
</feature>
<evidence type="ECO:0000313" key="2">
    <source>
        <dbReference type="EMBL" id="SVD15857.1"/>
    </source>
</evidence>
<sequence length="118" mass="13376">VEFRDEESASTAISTYTHSGLGTMPENTTDLLYCLLLVHQIQAIQRLRIKLDHDPLRQHPAANRLRVMLLLHPAFRLVDCFQINSINADPGFHPARKTGRSRQTGQRGQSKFQSQSPN</sequence>